<dbReference type="RefSeq" id="WP_154282635.1">
    <property type="nucleotide sequence ID" value="NZ_JBHUJQ010000001.1"/>
</dbReference>
<dbReference type="GO" id="GO:0016491">
    <property type="term" value="F:oxidoreductase activity"/>
    <property type="evidence" value="ECO:0007669"/>
    <property type="project" value="InterPro"/>
</dbReference>
<comment type="caution">
    <text evidence="4">The sequence shown here is derived from an EMBL/GenBank/DDBJ whole genome shotgun (WGS) entry which is preliminary data.</text>
</comment>
<proteinExistence type="predicted"/>
<evidence type="ECO:0000313" key="4">
    <source>
        <dbReference type="EMBL" id="MRX78226.1"/>
    </source>
</evidence>
<dbReference type="SUPFAM" id="SSF52833">
    <property type="entry name" value="Thioredoxin-like"/>
    <property type="match status" value="1"/>
</dbReference>
<keyword evidence="2" id="KW-0732">Signal</keyword>
<evidence type="ECO:0000256" key="1">
    <source>
        <dbReference type="ARBA" id="ARBA00023284"/>
    </source>
</evidence>
<feature type="signal peptide" evidence="2">
    <location>
        <begin position="1"/>
        <end position="22"/>
    </location>
</feature>
<dbReference type="SUPFAM" id="SSF48452">
    <property type="entry name" value="TPR-like"/>
    <property type="match status" value="1"/>
</dbReference>
<dbReference type="Pfam" id="PF00578">
    <property type="entry name" value="AhpC-TSA"/>
    <property type="match status" value="1"/>
</dbReference>
<dbReference type="OrthoDB" id="634996at2"/>
<gene>
    <name evidence="4" type="ORF">GJU39_19270</name>
</gene>
<dbReference type="PROSITE" id="PS51352">
    <property type="entry name" value="THIOREDOXIN_2"/>
    <property type="match status" value="1"/>
</dbReference>
<feature type="chain" id="PRO_5029585140" evidence="2">
    <location>
        <begin position="23"/>
        <end position="492"/>
    </location>
</feature>
<keyword evidence="5" id="KW-1185">Reference proteome</keyword>
<dbReference type="InterPro" id="IPR000866">
    <property type="entry name" value="AhpC/TSA"/>
</dbReference>
<organism evidence="4 5">
    <name type="scientific">Pedobacter petrophilus</name>
    <dbReference type="NCBI Taxonomy" id="1908241"/>
    <lineage>
        <taxon>Bacteria</taxon>
        <taxon>Pseudomonadati</taxon>
        <taxon>Bacteroidota</taxon>
        <taxon>Sphingobacteriia</taxon>
        <taxon>Sphingobacteriales</taxon>
        <taxon>Sphingobacteriaceae</taxon>
        <taxon>Pedobacter</taxon>
    </lineage>
</organism>
<accession>A0A7K0G5E4</accession>
<reference evidence="4 5" key="1">
    <citation type="submission" date="2019-11" db="EMBL/GenBank/DDBJ databases">
        <title>Pedobacter petrophilus genome.</title>
        <authorList>
            <person name="Feldbauer M.J."/>
            <person name="Newman J.D."/>
        </authorList>
    </citation>
    <scope>NUCLEOTIDE SEQUENCE [LARGE SCALE GENOMIC DNA]</scope>
    <source>
        <strain evidence="4 5">LMG 29686</strain>
    </source>
</reference>
<dbReference type="CDD" id="cd02966">
    <property type="entry name" value="TlpA_like_family"/>
    <property type="match status" value="1"/>
</dbReference>
<dbReference type="InterPro" id="IPR011990">
    <property type="entry name" value="TPR-like_helical_dom_sf"/>
</dbReference>
<dbReference type="PROSITE" id="PS00194">
    <property type="entry name" value="THIOREDOXIN_1"/>
    <property type="match status" value="1"/>
</dbReference>
<dbReference type="Gene3D" id="1.25.40.10">
    <property type="entry name" value="Tetratricopeptide repeat domain"/>
    <property type="match status" value="1"/>
</dbReference>
<feature type="domain" description="Thioredoxin" evidence="3">
    <location>
        <begin position="337"/>
        <end position="491"/>
    </location>
</feature>
<dbReference type="PANTHER" id="PTHR42852:SF17">
    <property type="entry name" value="THIOREDOXIN-LIKE PROTEIN HI_1115"/>
    <property type="match status" value="1"/>
</dbReference>
<dbReference type="PANTHER" id="PTHR42852">
    <property type="entry name" value="THIOL:DISULFIDE INTERCHANGE PROTEIN DSBE"/>
    <property type="match status" value="1"/>
</dbReference>
<dbReference type="GO" id="GO:0006950">
    <property type="term" value="P:response to stress"/>
    <property type="evidence" value="ECO:0007669"/>
    <property type="project" value="UniProtKB-ARBA"/>
</dbReference>
<name>A0A7K0G5E4_9SPHI</name>
<dbReference type="InterPro" id="IPR017937">
    <property type="entry name" value="Thioredoxin_CS"/>
</dbReference>
<dbReference type="EMBL" id="WKKH01000044">
    <property type="protein sequence ID" value="MRX78226.1"/>
    <property type="molecule type" value="Genomic_DNA"/>
</dbReference>
<dbReference type="Proteomes" id="UP000487757">
    <property type="component" value="Unassembled WGS sequence"/>
</dbReference>
<evidence type="ECO:0000259" key="3">
    <source>
        <dbReference type="PROSITE" id="PS51352"/>
    </source>
</evidence>
<dbReference type="GO" id="GO:0016209">
    <property type="term" value="F:antioxidant activity"/>
    <property type="evidence" value="ECO:0007669"/>
    <property type="project" value="InterPro"/>
</dbReference>
<sequence length="492" mass="55043">MKSLNIILTSLALTATSAQLSAQTKPLDSTKIYLDKLIASSNPTDKTLLNSKLGTLAASNSEKDMDLAINYYFRLKNQKATDSLLEVQLTKFPNGMRARNKVAADEIFPLKTPVEKEKAYKTWIKKFPPANYSGDDLITYDYVTSSIASGYAEEKNTAKAIEYANKLLVDFWKGNGYGGLAEQFYKNGDLKNASIYYKKAMENAKVYYDGKLPNENSSKFAASGYPGLTMTYANILFEQKNYKEALKYAELASKNPQTASPRSNFQYAKILMALGRNQEAYEKLETAVKSGKADDEMSATFKKLYTKIKGSDAGFEQYAAEIRKGIIANLQQKLNKEMVKKPAMDFTLTDLDGKQVTLSSLKGKTVILDFWATWCGPCKASFPAMQMAVNKYKNDPTVQFLFIHTWEKTPTPTKDAADYIKSQNYNFEVLMDNKDPETKINKVVSDYKVNGIPSKFIIDPQGNIRFNLMGFDGGNEAAVDEISMMIDMARKG</sequence>
<dbReference type="AlphaFoldDB" id="A0A7K0G5E4"/>
<dbReference type="InterPro" id="IPR036249">
    <property type="entry name" value="Thioredoxin-like_sf"/>
</dbReference>
<dbReference type="InterPro" id="IPR050553">
    <property type="entry name" value="Thioredoxin_ResA/DsbE_sf"/>
</dbReference>
<dbReference type="InterPro" id="IPR013766">
    <property type="entry name" value="Thioredoxin_domain"/>
</dbReference>
<keyword evidence="1" id="KW-0676">Redox-active center</keyword>
<dbReference type="Gene3D" id="3.40.30.10">
    <property type="entry name" value="Glutaredoxin"/>
    <property type="match status" value="1"/>
</dbReference>
<evidence type="ECO:0000256" key="2">
    <source>
        <dbReference type="SAM" id="SignalP"/>
    </source>
</evidence>
<evidence type="ECO:0000313" key="5">
    <source>
        <dbReference type="Proteomes" id="UP000487757"/>
    </source>
</evidence>
<protein>
    <submittedName>
        <fullName evidence="4">Redoxin domain-containing protein</fullName>
    </submittedName>
</protein>